<gene>
    <name evidence="2" type="ORF">METZ01_LOCUS286300</name>
</gene>
<feature type="transmembrane region" description="Helical" evidence="1">
    <location>
        <begin position="60"/>
        <end position="77"/>
    </location>
</feature>
<keyword evidence="1" id="KW-0812">Transmembrane</keyword>
<dbReference type="AlphaFoldDB" id="A0A382L9R9"/>
<sequence>MNFIGWVDCILLTRDTLAAMQQEEPIYSAQHSRSLFQRINIVISFIVIVMGALSIQEAPYLLFLGIGIGGLYWFSTAQKYHLYHDRLAIHYGRPRILEIPLDSIIDAGIIKMPFTGVL</sequence>
<name>A0A382L9R9_9ZZZZ</name>
<proteinExistence type="predicted"/>
<protein>
    <submittedName>
        <fullName evidence="2">Uncharacterized protein</fullName>
    </submittedName>
</protein>
<reference evidence="2" key="1">
    <citation type="submission" date="2018-05" db="EMBL/GenBank/DDBJ databases">
        <authorList>
            <person name="Lanie J.A."/>
            <person name="Ng W.-L."/>
            <person name="Kazmierczak K.M."/>
            <person name="Andrzejewski T.M."/>
            <person name="Davidsen T.M."/>
            <person name="Wayne K.J."/>
            <person name="Tettelin H."/>
            <person name="Glass J.I."/>
            <person name="Rusch D."/>
            <person name="Podicherti R."/>
            <person name="Tsui H.-C.T."/>
            <person name="Winkler M.E."/>
        </authorList>
    </citation>
    <scope>NUCLEOTIDE SEQUENCE</scope>
</reference>
<evidence type="ECO:0000256" key="1">
    <source>
        <dbReference type="SAM" id="Phobius"/>
    </source>
</evidence>
<accession>A0A382L9R9</accession>
<keyword evidence="1" id="KW-0472">Membrane</keyword>
<feature type="transmembrane region" description="Helical" evidence="1">
    <location>
        <begin position="35"/>
        <end position="54"/>
    </location>
</feature>
<organism evidence="2">
    <name type="scientific">marine metagenome</name>
    <dbReference type="NCBI Taxonomy" id="408172"/>
    <lineage>
        <taxon>unclassified sequences</taxon>
        <taxon>metagenomes</taxon>
        <taxon>ecological metagenomes</taxon>
    </lineage>
</organism>
<dbReference type="EMBL" id="UINC01085670">
    <property type="protein sequence ID" value="SVC33446.1"/>
    <property type="molecule type" value="Genomic_DNA"/>
</dbReference>
<evidence type="ECO:0000313" key="2">
    <source>
        <dbReference type="EMBL" id="SVC33446.1"/>
    </source>
</evidence>
<keyword evidence="1" id="KW-1133">Transmembrane helix</keyword>
<feature type="non-terminal residue" evidence="2">
    <location>
        <position position="118"/>
    </location>
</feature>